<dbReference type="HAMAP" id="MF_00260">
    <property type="entry name" value="Porphobil_deam"/>
    <property type="match status" value="1"/>
</dbReference>
<dbReference type="EC" id="2.5.1.61" evidence="8"/>
<dbReference type="GO" id="GO:0005737">
    <property type="term" value="C:cytoplasm"/>
    <property type="evidence" value="ECO:0007669"/>
    <property type="project" value="UniProtKB-UniRule"/>
</dbReference>
<evidence type="ECO:0000256" key="1">
    <source>
        <dbReference type="ARBA" id="ARBA00002869"/>
    </source>
</evidence>
<feature type="domain" description="Porphobilinogen deaminase C-terminal" evidence="10">
    <location>
        <begin position="225"/>
        <end position="294"/>
    </location>
</feature>
<dbReference type="CDD" id="cd13646">
    <property type="entry name" value="PBP2_EcHMBS_like"/>
    <property type="match status" value="1"/>
</dbReference>
<evidence type="ECO:0000259" key="9">
    <source>
        <dbReference type="Pfam" id="PF01379"/>
    </source>
</evidence>
<evidence type="ECO:0000256" key="4">
    <source>
        <dbReference type="ARBA" id="ARBA00011245"/>
    </source>
</evidence>
<dbReference type="RefSeq" id="WP_166915882.1">
    <property type="nucleotide sequence ID" value="NZ_CP050253.1"/>
</dbReference>
<evidence type="ECO:0000259" key="10">
    <source>
        <dbReference type="Pfam" id="PF03900"/>
    </source>
</evidence>
<dbReference type="InParanoid" id="A0A6G9IC17"/>
<dbReference type="Pfam" id="PF01379">
    <property type="entry name" value="Porphobil_deam"/>
    <property type="match status" value="1"/>
</dbReference>
<keyword evidence="5 8" id="KW-0808">Transferase</keyword>
<comment type="pathway">
    <text evidence="2">Porphyrin-containing compound metabolism; protoporphyrin-IX biosynthesis; coproporphyrinogen-III from 5-aminolevulinate: step 2/4.</text>
</comment>
<dbReference type="PANTHER" id="PTHR11557:SF0">
    <property type="entry name" value="PORPHOBILINOGEN DEAMINASE"/>
    <property type="match status" value="1"/>
</dbReference>
<feature type="modified residue" description="S-(dipyrrolylmethanemethyl)cysteine" evidence="8">
    <location>
        <position position="241"/>
    </location>
</feature>
<comment type="catalytic activity">
    <reaction evidence="7 8">
        <text>4 porphobilinogen + H2O = hydroxymethylbilane + 4 NH4(+)</text>
        <dbReference type="Rhea" id="RHEA:13185"/>
        <dbReference type="ChEBI" id="CHEBI:15377"/>
        <dbReference type="ChEBI" id="CHEBI:28938"/>
        <dbReference type="ChEBI" id="CHEBI:57845"/>
        <dbReference type="ChEBI" id="CHEBI:58126"/>
        <dbReference type="EC" id="2.5.1.61"/>
    </reaction>
</comment>
<sequence length="309" mass="33580">MQQVIRIATRKSPLALWQANFVKEQLMHFHPNLTVELVPMVTQGDVLLDTPLAKIGGKGLFVKQLEQAILDNEADIAVHSMKDIPAEFPAELALLTICQREDPRDAFVSNHYQSLEELPVGAIVGTSSLRRQCQIKAKYPHLIIKDLRGNVGTRLSKLDNREFDAIILAVAGLKRLNLASRITKALNVTQILPAVGQGAVGIEGRAGDQRVKDLLAPLDHAPTRTCLIAERAMNKQLQGGCQVPIGCYAELKDNQLVVNALVGSLDGKTIIRAARTTQPALAEQIGIELANELLSNGAKAILDEVYSAS</sequence>
<comment type="similarity">
    <text evidence="3 8">Belongs to the HMBS family.</text>
</comment>
<comment type="subunit">
    <text evidence="4 8">Monomer.</text>
</comment>
<evidence type="ECO:0000256" key="5">
    <source>
        <dbReference type="ARBA" id="ARBA00022679"/>
    </source>
</evidence>
<dbReference type="InterPro" id="IPR000860">
    <property type="entry name" value="HemC"/>
</dbReference>
<dbReference type="FunFam" id="3.30.160.40:FF:000002">
    <property type="entry name" value="Porphobilinogen deaminase"/>
    <property type="match status" value="1"/>
</dbReference>
<dbReference type="Proteomes" id="UP000501168">
    <property type="component" value="Chromosome"/>
</dbReference>
<organism evidence="11 12">
    <name type="scientific">Zophobihabitans entericus</name>
    <dbReference type="NCBI Taxonomy" id="1635327"/>
    <lineage>
        <taxon>Bacteria</taxon>
        <taxon>Pseudomonadati</taxon>
        <taxon>Pseudomonadota</taxon>
        <taxon>Gammaproteobacteria</taxon>
        <taxon>Orbales</taxon>
        <taxon>Orbaceae</taxon>
        <taxon>Zophobihabitans</taxon>
    </lineage>
</organism>
<dbReference type="GO" id="GO:0004418">
    <property type="term" value="F:hydroxymethylbilane synthase activity"/>
    <property type="evidence" value="ECO:0007669"/>
    <property type="project" value="UniProtKB-UniRule"/>
</dbReference>
<dbReference type="Gene3D" id="3.30.160.40">
    <property type="entry name" value="Porphobilinogen deaminase, C-terminal domain"/>
    <property type="match status" value="1"/>
</dbReference>
<keyword evidence="12" id="KW-1185">Reference proteome</keyword>
<dbReference type="Pfam" id="PF03900">
    <property type="entry name" value="Porphobil_deamC"/>
    <property type="match status" value="1"/>
</dbReference>
<dbReference type="PROSITE" id="PS00533">
    <property type="entry name" value="PORPHOBILINOGEN_DEAM"/>
    <property type="match status" value="1"/>
</dbReference>
<dbReference type="FunFam" id="3.40.190.10:FF:000005">
    <property type="entry name" value="Porphobilinogen deaminase"/>
    <property type="match status" value="1"/>
</dbReference>
<name>A0A6G9IC17_9GAMM</name>
<dbReference type="PIRSF" id="PIRSF001438">
    <property type="entry name" value="4pyrrol_synth_OHMeBilane_synth"/>
    <property type="match status" value="1"/>
</dbReference>
<dbReference type="SUPFAM" id="SSF53850">
    <property type="entry name" value="Periplasmic binding protein-like II"/>
    <property type="match status" value="1"/>
</dbReference>
<feature type="domain" description="Porphobilinogen deaminase N-terminal" evidence="9">
    <location>
        <begin position="5"/>
        <end position="212"/>
    </location>
</feature>
<dbReference type="Gene3D" id="3.40.190.10">
    <property type="entry name" value="Periplasmic binding protein-like II"/>
    <property type="match status" value="2"/>
</dbReference>
<evidence type="ECO:0000256" key="2">
    <source>
        <dbReference type="ARBA" id="ARBA00004735"/>
    </source>
</evidence>
<dbReference type="AlphaFoldDB" id="A0A6G9IC17"/>
<dbReference type="FunCoup" id="A0A6G9IC17">
    <property type="interactions" value="548"/>
</dbReference>
<dbReference type="PRINTS" id="PR00151">
    <property type="entry name" value="PORPHBDMNASE"/>
</dbReference>
<dbReference type="SUPFAM" id="SSF54782">
    <property type="entry name" value="Porphobilinogen deaminase (hydroxymethylbilane synthase), C-terminal domain"/>
    <property type="match status" value="1"/>
</dbReference>
<comment type="miscellaneous">
    <text evidence="8">The porphobilinogen subunits are added to the dipyrromethane group.</text>
</comment>
<dbReference type="GO" id="GO:0006782">
    <property type="term" value="P:protoporphyrinogen IX biosynthetic process"/>
    <property type="evidence" value="ECO:0007669"/>
    <property type="project" value="UniProtKB-UniRule"/>
</dbReference>
<reference evidence="11 12" key="1">
    <citation type="submission" date="2020-03" db="EMBL/GenBank/DDBJ databases">
        <title>Complete genome sequence of Orbus sp. IPMB12 (BCRC 80908).</title>
        <authorList>
            <person name="Lo W.-S."/>
            <person name="Chang T.-H."/>
            <person name="Kuo C.-H."/>
        </authorList>
    </citation>
    <scope>NUCLEOTIDE SEQUENCE [LARGE SCALE GENOMIC DNA]</scope>
    <source>
        <strain evidence="11 12">IPMB12</strain>
    </source>
</reference>
<evidence type="ECO:0000256" key="6">
    <source>
        <dbReference type="ARBA" id="ARBA00023244"/>
    </source>
</evidence>
<dbReference type="InterPro" id="IPR022417">
    <property type="entry name" value="Porphobilin_deaminase_N"/>
</dbReference>
<dbReference type="PANTHER" id="PTHR11557">
    <property type="entry name" value="PORPHOBILINOGEN DEAMINASE"/>
    <property type="match status" value="1"/>
</dbReference>
<evidence type="ECO:0000256" key="7">
    <source>
        <dbReference type="ARBA" id="ARBA00048169"/>
    </source>
</evidence>
<gene>
    <name evidence="8 11" type="primary">hemC</name>
    <name evidence="11" type="ORF">IPMB12_05885</name>
</gene>
<evidence type="ECO:0000313" key="12">
    <source>
        <dbReference type="Proteomes" id="UP000501168"/>
    </source>
</evidence>
<dbReference type="FunFam" id="3.40.190.10:FF:000004">
    <property type="entry name" value="Porphobilinogen deaminase"/>
    <property type="match status" value="1"/>
</dbReference>
<dbReference type="EMBL" id="CP050253">
    <property type="protein sequence ID" value="QIQ21254.1"/>
    <property type="molecule type" value="Genomic_DNA"/>
</dbReference>
<protein>
    <recommendedName>
        <fullName evidence="8">Porphobilinogen deaminase</fullName>
        <shortName evidence="8">PBG</shortName>
        <ecNumber evidence="8">2.5.1.61</ecNumber>
    </recommendedName>
    <alternativeName>
        <fullName evidence="8">Hydroxymethylbilane synthase</fullName>
        <shortName evidence="8">HMBS</shortName>
    </alternativeName>
    <alternativeName>
        <fullName evidence="8">Pre-uroporphyrinogen synthase</fullName>
    </alternativeName>
</protein>
<proteinExistence type="inferred from homology"/>
<comment type="cofactor">
    <cofactor evidence="8">
        <name>dipyrromethane</name>
        <dbReference type="ChEBI" id="CHEBI:60342"/>
    </cofactor>
    <text evidence="8">Binds 1 dipyrromethane group covalently.</text>
</comment>
<dbReference type="InterPro" id="IPR036803">
    <property type="entry name" value="Porphobilinogen_deaminase_C_sf"/>
</dbReference>
<evidence type="ECO:0000256" key="3">
    <source>
        <dbReference type="ARBA" id="ARBA00005638"/>
    </source>
</evidence>
<dbReference type="UniPathway" id="UPA00251">
    <property type="reaction ID" value="UER00319"/>
</dbReference>
<evidence type="ECO:0000256" key="8">
    <source>
        <dbReference type="HAMAP-Rule" id="MF_00260"/>
    </source>
</evidence>
<dbReference type="NCBIfam" id="TIGR00212">
    <property type="entry name" value="hemC"/>
    <property type="match status" value="1"/>
</dbReference>
<dbReference type="InterPro" id="IPR022419">
    <property type="entry name" value="Porphobilin_deaminase_cofac_BS"/>
</dbReference>
<evidence type="ECO:0000313" key="11">
    <source>
        <dbReference type="EMBL" id="QIQ21254.1"/>
    </source>
</evidence>
<dbReference type="InterPro" id="IPR022418">
    <property type="entry name" value="Porphobilinogen_deaminase_C"/>
</dbReference>
<comment type="function">
    <text evidence="1 8">Tetrapolymerization of the monopyrrole PBG into the hydroxymethylbilane pre-uroporphyrinogen in several discrete steps.</text>
</comment>
<accession>A0A6G9IC17</accession>
<dbReference type="KEGG" id="orb:IPMB12_05885"/>
<keyword evidence="6 8" id="KW-0627">Porphyrin biosynthesis</keyword>